<evidence type="ECO:0000256" key="1">
    <source>
        <dbReference type="ARBA" id="ARBA00022676"/>
    </source>
</evidence>
<dbReference type="Gene3D" id="3.40.50.2000">
    <property type="entry name" value="Glycogen Phosphorylase B"/>
    <property type="match status" value="2"/>
</dbReference>
<dbReference type="InterPro" id="IPR028098">
    <property type="entry name" value="Glyco_trans_4-like_N"/>
</dbReference>
<dbReference type="Pfam" id="PF13439">
    <property type="entry name" value="Glyco_transf_4"/>
    <property type="match status" value="1"/>
</dbReference>
<feature type="domain" description="Glycosyltransferase subfamily 4-like N-terminal" evidence="3">
    <location>
        <begin position="4"/>
        <end position="147"/>
    </location>
</feature>
<accession>A0ABX7MN58</accession>
<proteinExistence type="predicted"/>
<dbReference type="Proteomes" id="UP000663555">
    <property type="component" value="Chromosome"/>
</dbReference>
<dbReference type="PANTHER" id="PTHR12526">
    <property type="entry name" value="GLYCOSYLTRANSFERASE"/>
    <property type="match status" value="1"/>
</dbReference>
<keyword evidence="2" id="KW-0808">Transferase</keyword>
<evidence type="ECO:0000313" key="4">
    <source>
        <dbReference type="EMBL" id="QSP93681.1"/>
    </source>
</evidence>
<dbReference type="CDD" id="cd03811">
    <property type="entry name" value="GT4_GT28_WabH-like"/>
    <property type="match status" value="1"/>
</dbReference>
<keyword evidence="1" id="KW-0328">Glycosyltransferase</keyword>
<dbReference type="PANTHER" id="PTHR12526:SF510">
    <property type="entry name" value="D-INOSITOL 3-PHOSPHATE GLYCOSYLTRANSFERASE"/>
    <property type="match status" value="1"/>
</dbReference>
<keyword evidence="5" id="KW-1185">Reference proteome</keyword>
<sequence length="351" mass="38600">MESAKVEVTAVTFNDGMLSQKLRELGVDIDVADETALTPPQMIGIIRSHCRRHNTTVLHTHGFKENVLGIIAKVLARVPRSIRTVHGNPETPASPSQPLKWLIHQADLFLGRNMQQAVVAVSSQLEAVLTPRFPGQVQKIFNFVDVDQIRQQPPEQRRNHRSRPSIGLVGRLVPVKRGDIFLRTIALLHQKGISCSGIVVGTGPLESDLRQLASELKITDRLEFHGFVQPVLGVLKDLDVLVMPSDHEGLPMVLLEALALKIPIVAHRVGGISEVLADGRCGWLVEDHSPEGYAKVIADALQQPEQMMEKSSTGLRHVQKLFGARANIKLYEELYGASYTGSEVGELGPHS</sequence>
<gene>
    <name evidence="4" type="ORF">LPB19_10740</name>
</gene>
<dbReference type="EMBL" id="CP071247">
    <property type="protein sequence ID" value="QSP93681.1"/>
    <property type="molecule type" value="Genomic_DNA"/>
</dbReference>
<dbReference type="Pfam" id="PF13692">
    <property type="entry name" value="Glyco_trans_1_4"/>
    <property type="match status" value="1"/>
</dbReference>
<dbReference type="RefSeq" id="WP_206642903.1">
    <property type="nucleotide sequence ID" value="NZ_CP071247.1"/>
</dbReference>
<evidence type="ECO:0000256" key="2">
    <source>
        <dbReference type="ARBA" id="ARBA00022679"/>
    </source>
</evidence>
<dbReference type="SUPFAM" id="SSF53756">
    <property type="entry name" value="UDP-Glycosyltransferase/glycogen phosphorylase"/>
    <property type="match status" value="1"/>
</dbReference>
<reference evidence="4 5" key="1">
    <citation type="submission" date="2021-03" db="EMBL/GenBank/DDBJ databases">
        <title>Genome sequencing of Marinobacter sp. LPB0319.</title>
        <authorList>
            <person name="Kim J."/>
        </authorList>
    </citation>
    <scope>NUCLEOTIDE SEQUENCE [LARGE SCALE GENOMIC DNA]</scope>
    <source>
        <strain evidence="4 5">LPB0319</strain>
    </source>
</reference>
<name>A0ABX7MN58_9GAMM</name>
<protein>
    <submittedName>
        <fullName evidence="4">Glycosyltransferase</fullName>
    </submittedName>
</protein>
<organism evidence="4 5">
    <name type="scientific">Marinobacter salinisoli</name>
    <dbReference type="NCBI Taxonomy" id="2769486"/>
    <lineage>
        <taxon>Bacteria</taxon>
        <taxon>Pseudomonadati</taxon>
        <taxon>Pseudomonadota</taxon>
        <taxon>Gammaproteobacteria</taxon>
        <taxon>Pseudomonadales</taxon>
        <taxon>Marinobacteraceae</taxon>
        <taxon>Marinobacter</taxon>
    </lineage>
</organism>
<evidence type="ECO:0000259" key="3">
    <source>
        <dbReference type="Pfam" id="PF13439"/>
    </source>
</evidence>
<evidence type="ECO:0000313" key="5">
    <source>
        <dbReference type="Proteomes" id="UP000663555"/>
    </source>
</evidence>